<dbReference type="AlphaFoldDB" id="A0A225VKZ0"/>
<accession>A0A225VKZ0</accession>
<name>A0A225VKZ0_9STRA</name>
<reference evidence="2" key="1">
    <citation type="submission" date="2017-03" db="EMBL/GenBank/DDBJ databases">
        <title>Phytopthora megakarya and P. palmivora, two closely related causual agents of cacao black pod achieved similar genome size and gene model numbers by different mechanisms.</title>
        <authorList>
            <person name="Ali S."/>
            <person name="Shao J."/>
            <person name="Larry D.J."/>
            <person name="Kronmiller B."/>
            <person name="Shen D."/>
            <person name="Strem M.D."/>
            <person name="Melnick R.L."/>
            <person name="Guiltinan M.J."/>
            <person name="Tyler B.M."/>
            <person name="Meinhardt L.W."/>
            <person name="Bailey B.A."/>
        </authorList>
    </citation>
    <scope>NUCLEOTIDE SEQUENCE [LARGE SCALE GENOMIC DNA]</scope>
    <source>
        <strain evidence="2">zdho120</strain>
    </source>
</reference>
<keyword evidence="2" id="KW-1185">Reference proteome</keyword>
<gene>
    <name evidence="1" type="ORF">PHMEG_00022212</name>
</gene>
<proteinExistence type="predicted"/>
<dbReference type="EMBL" id="NBNE01004319">
    <property type="protein sequence ID" value="OWZ05659.1"/>
    <property type="molecule type" value="Genomic_DNA"/>
</dbReference>
<evidence type="ECO:0008006" key="3">
    <source>
        <dbReference type="Google" id="ProtNLM"/>
    </source>
</evidence>
<evidence type="ECO:0000313" key="1">
    <source>
        <dbReference type="EMBL" id="OWZ05659.1"/>
    </source>
</evidence>
<comment type="caution">
    <text evidence="1">The sequence shown here is derived from an EMBL/GenBank/DDBJ whole genome shotgun (WGS) entry which is preliminary data.</text>
</comment>
<evidence type="ECO:0000313" key="2">
    <source>
        <dbReference type="Proteomes" id="UP000198211"/>
    </source>
</evidence>
<sequence>MAIEGVFGLLKERFRILLKPLNERTAIASVRIIVDCFVLHNVLLTQKTPRQLPRKPKTTKKMKLKIRKSVEFKIINFVAN</sequence>
<dbReference type="Proteomes" id="UP000198211">
    <property type="component" value="Unassembled WGS sequence"/>
</dbReference>
<dbReference type="OrthoDB" id="104598at2759"/>
<protein>
    <recommendedName>
        <fullName evidence="3">DDE Tnp4 domain-containing protein</fullName>
    </recommendedName>
</protein>
<organism evidence="1 2">
    <name type="scientific">Phytophthora megakarya</name>
    <dbReference type="NCBI Taxonomy" id="4795"/>
    <lineage>
        <taxon>Eukaryota</taxon>
        <taxon>Sar</taxon>
        <taxon>Stramenopiles</taxon>
        <taxon>Oomycota</taxon>
        <taxon>Peronosporomycetes</taxon>
        <taxon>Peronosporales</taxon>
        <taxon>Peronosporaceae</taxon>
        <taxon>Phytophthora</taxon>
    </lineage>
</organism>